<dbReference type="AlphaFoldDB" id="A0A7D7XUG1"/>
<keyword evidence="1" id="KW-1133">Transmembrane helix</keyword>
<evidence type="ECO:0000313" key="2">
    <source>
        <dbReference type="EMBL" id="QMT98234.1"/>
    </source>
</evidence>
<sequence>MNMIIVLVDILKNRLTYMNTNKIINSTIISLFIVLLTFLAIVFLVRINLYESYVFQKQDQRLQVNLAQDSQLANFIKKNKAKYLIGYYKNNSRSLKFMIDKMNENDAILQSNQAIDQNVGTISFYLGKSPLYHHLIKSINL</sequence>
<reference evidence="2 3" key="1">
    <citation type="journal article" date="2017" name="Int. J. Syst. Evol. Microbiol.">
        <title>Mycoplasma tullyi sp. nov., isolated from penguins of the genus Spheniscus.</title>
        <authorList>
            <person name="Yavari C.A."/>
            <person name="Ramirez A.S."/>
            <person name="Nicholas R.A.J."/>
            <person name="Radford A.D."/>
            <person name="Darby A.C."/>
            <person name="Bradbury J.M."/>
        </authorList>
    </citation>
    <scope>NUCLEOTIDE SEQUENCE [LARGE SCALE GENOMIC DNA]</scope>
    <source>
        <strain evidence="2 3">56A97T</strain>
    </source>
</reference>
<keyword evidence="3" id="KW-1185">Reference proteome</keyword>
<organism evidence="2 3">
    <name type="scientific">Mycoplasma tullyi</name>
    <dbReference type="NCBI Taxonomy" id="1612150"/>
    <lineage>
        <taxon>Bacteria</taxon>
        <taxon>Bacillati</taxon>
        <taxon>Mycoplasmatota</taxon>
        <taxon>Mollicutes</taxon>
        <taxon>Mycoplasmataceae</taxon>
        <taxon>Mycoplasma</taxon>
    </lineage>
</organism>
<keyword evidence="1" id="KW-0812">Transmembrane</keyword>
<protein>
    <submittedName>
        <fullName evidence="2">Uncharacterized protein</fullName>
    </submittedName>
</protein>
<evidence type="ECO:0000256" key="1">
    <source>
        <dbReference type="SAM" id="Phobius"/>
    </source>
</evidence>
<dbReference type="Proteomes" id="UP000514704">
    <property type="component" value="Chromosome"/>
</dbReference>
<proteinExistence type="predicted"/>
<gene>
    <name evidence="2" type="ORF">H3143_01865</name>
</gene>
<name>A0A7D7XUG1_9MOLU</name>
<evidence type="ECO:0000313" key="3">
    <source>
        <dbReference type="Proteomes" id="UP000514704"/>
    </source>
</evidence>
<accession>A0A7D7XUG1</accession>
<dbReference type="EMBL" id="CP059674">
    <property type="protein sequence ID" value="QMT98234.1"/>
    <property type="molecule type" value="Genomic_DNA"/>
</dbReference>
<feature type="transmembrane region" description="Helical" evidence="1">
    <location>
        <begin position="23"/>
        <end position="45"/>
    </location>
</feature>
<dbReference type="KEGG" id="mtuy:H3143_01865"/>
<keyword evidence="1" id="KW-0472">Membrane</keyword>